<dbReference type="RefSeq" id="WP_056324186.1">
    <property type="nucleotide sequence ID" value="NZ_CADIKS010000001.1"/>
</dbReference>
<feature type="chain" id="PRO_5044760989" evidence="2">
    <location>
        <begin position="35"/>
        <end position="332"/>
    </location>
</feature>
<dbReference type="CDD" id="cd13578">
    <property type="entry name" value="PBP2_Bug27"/>
    <property type="match status" value="1"/>
</dbReference>
<protein>
    <submittedName>
        <fullName evidence="3">Tripartite tricarboxylate transporter substrate binding protein</fullName>
    </submittedName>
</protein>
<keyword evidence="2" id="KW-0732">Signal</keyword>
<dbReference type="PROSITE" id="PS51318">
    <property type="entry name" value="TAT"/>
    <property type="match status" value="1"/>
</dbReference>
<comment type="similarity">
    <text evidence="1">Belongs to the UPF0065 (bug) family.</text>
</comment>
<dbReference type="AlphaFoldDB" id="A0ABD4YVP1"/>
<organism evidence="3 4">
    <name type="scientific">Achromobacter mucicolens</name>
    <dbReference type="NCBI Taxonomy" id="1389922"/>
    <lineage>
        <taxon>Bacteria</taxon>
        <taxon>Pseudomonadati</taxon>
        <taxon>Pseudomonadota</taxon>
        <taxon>Betaproteobacteria</taxon>
        <taxon>Burkholderiales</taxon>
        <taxon>Alcaligenaceae</taxon>
        <taxon>Achromobacter</taxon>
    </lineage>
</organism>
<dbReference type="EMBL" id="JAOBZK010000015">
    <property type="protein sequence ID" value="MDH1178959.1"/>
    <property type="molecule type" value="Genomic_DNA"/>
</dbReference>
<accession>A0ABD4YVP1</accession>
<dbReference type="InterPro" id="IPR042100">
    <property type="entry name" value="Bug_dom1"/>
</dbReference>
<evidence type="ECO:0000256" key="2">
    <source>
        <dbReference type="SAM" id="SignalP"/>
    </source>
</evidence>
<reference evidence="3 4" key="1">
    <citation type="submission" date="2022-09" db="EMBL/GenBank/DDBJ databases">
        <title>Intensive care unit water sources are persistently colonized with multi-drug resistant bacteria and are the site of extensive horizontal gene transfer of antibiotic resistance genes.</title>
        <authorList>
            <person name="Diorio-Toth L."/>
        </authorList>
    </citation>
    <scope>NUCLEOTIDE SEQUENCE [LARGE SCALE GENOMIC DNA]</scope>
    <source>
        <strain evidence="3 4">GD03967</strain>
    </source>
</reference>
<sequence length="332" mass="34425">MKKTRRTALAAIRPLAAAIGLATAFGATFGTANAAGYPEQPITVVVPYSAGGGADNAARIIAQGMGEVAGQSVVIENKGGASGSIGAAFVARAKPDGYTVLFDASSFAINPVLRKLPYDAKKDFIPVSQAISVPNILVAAPGSSFNNLQDFIDAARAKPGRLTFASYGPGSLAQMAAELLKKDAGLDMVHVPYKGGAPAIVDVMGGQVDVYFANAASSLNYVSGGKLKALAVSSDKRMPELPNVATVGEAGIKNFNVVEWNGFFLPAGTSPEVVAKLQELVQKALTRPDTREKLAKLGLTPVGSSAADFAKFVDAEQTRWAEVVKTNNIQVN</sequence>
<evidence type="ECO:0000313" key="4">
    <source>
        <dbReference type="Proteomes" id="UP001158644"/>
    </source>
</evidence>
<feature type="signal peptide" evidence="2">
    <location>
        <begin position="1"/>
        <end position="34"/>
    </location>
</feature>
<dbReference type="PANTHER" id="PTHR42928:SF5">
    <property type="entry name" value="BLR1237 PROTEIN"/>
    <property type="match status" value="1"/>
</dbReference>
<dbReference type="Gene3D" id="3.40.190.10">
    <property type="entry name" value="Periplasmic binding protein-like II"/>
    <property type="match status" value="1"/>
</dbReference>
<dbReference type="PIRSF" id="PIRSF017082">
    <property type="entry name" value="YflP"/>
    <property type="match status" value="1"/>
</dbReference>
<evidence type="ECO:0000256" key="1">
    <source>
        <dbReference type="ARBA" id="ARBA00006987"/>
    </source>
</evidence>
<dbReference type="Pfam" id="PF03401">
    <property type="entry name" value="TctC"/>
    <property type="match status" value="1"/>
</dbReference>
<evidence type="ECO:0000313" key="3">
    <source>
        <dbReference type="EMBL" id="MDH1178959.1"/>
    </source>
</evidence>
<comment type="caution">
    <text evidence="3">The sequence shown here is derived from an EMBL/GenBank/DDBJ whole genome shotgun (WGS) entry which is preliminary data.</text>
</comment>
<dbReference type="Proteomes" id="UP001158644">
    <property type="component" value="Unassembled WGS sequence"/>
</dbReference>
<gene>
    <name evidence="3" type="ORF">N5C72_12795</name>
</gene>
<dbReference type="InterPro" id="IPR005064">
    <property type="entry name" value="BUG"/>
</dbReference>
<dbReference type="Gene3D" id="3.40.190.150">
    <property type="entry name" value="Bordetella uptake gene, domain 1"/>
    <property type="match status" value="1"/>
</dbReference>
<dbReference type="PANTHER" id="PTHR42928">
    <property type="entry name" value="TRICARBOXYLATE-BINDING PROTEIN"/>
    <property type="match status" value="1"/>
</dbReference>
<proteinExistence type="inferred from homology"/>
<dbReference type="InterPro" id="IPR006311">
    <property type="entry name" value="TAT_signal"/>
</dbReference>
<dbReference type="SUPFAM" id="SSF53850">
    <property type="entry name" value="Periplasmic binding protein-like II"/>
    <property type="match status" value="1"/>
</dbReference>
<name>A0ABD4YVP1_9BURK</name>